<comment type="caution">
    <text evidence="6">The sequence shown here is derived from an EMBL/GenBank/DDBJ whole genome shotgun (WGS) entry which is preliminary data.</text>
</comment>
<evidence type="ECO:0000256" key="2">
    <source>
        <dbReference type="ARBA" id="ARBA00022741"/>
    </source>
</evidence>
<keyword evidence="7" id="KW-1185">Reference proteome</keyword>
<keyword evidence="3" id="KW-0418">Kinase</keyword>
<evidence type="ECO:0000313" key="7">
    <source>
        <dbReference type="Proteomes" id="UP001500755"/>
    </source>
</evidence>
<gene>
    <name evidence="6" type="ORF">GCM10009755_00500</name>
</gene>
<feature type="domain" description="Maltokinase N-terminal cap" evidence="5">
    <location>
        <begin position="20"/>
        <end position="107"/>
    </location>
</feature>
<evidence type="ECO:0000256" key="4">
    <source>
        <dbReference type="ARBA" id="ARBA00022840"/>
    </source>
</evidence>
<keyword evidence="2" id="KW-0547">Nucleotide-binding</keyword>
<organism evidence="6 7">
    <name type="scientific">Brevibacterium samyangense</name>
    <dbReference type="NCBI Taxonomy" id="366888"/>
    <lineage>
        <taxon>Bacteria</taxon>
        <taxon>Bacillati</taxon>
        <taxon>Actinomycetota</taxon>
        <taxon>Actinomycetes</taxon>
        <taxon>Micrococcales</taxon>
        <taxon>Brevibacteriaceae</taxon>
        <taxon>Brevibacterium</taxon>
    </lineage>
</organism>
<evidence type="ECO:0000313" key="6">
    <source>
        <dbReference type="EMBL" id="GAA1997314.1"/>
    </source>
</evidence>
<proteinExistence type="predicted"/>
<keyword evidence="1" id="KW-0808">Transferase</keyword>
<protein>
    <recommendedName>
        <fullName evidence="5">Maltokinase N-terminal cap domain-containing protein</fullName>
    </recommendedName>
</protein>
<keyword evidence="4" id="KW-0067">ATP-binding</keyword>
<evidence type="ECO:0000259" key="5">
    <source>
        <dbReference type="Pfam" id="PF18085"/>
    </source>
</evidence>
<evidence type="ECO:0000256" key="1">
    <source>
        <dbReference type="ARBA" id="ARBA00022679"/>
    </source>
</evidence>
<evidence type="ECO:0000256" key="3">
    <source>
        <dbReference type="ARBA" id="ARBA00022777"/>
    </source>
</evidence>
<accession>A0ABP5EIE5</accession>
<sequence>MAIIHRATLTPSKPELIREWLPSRPWIEVPDGASVEPVGAFRFDDPDGQVGVEVHLVDMVAPDGVHTLVQVPLSYRNEELPGGDHGFIGTLEHSALGTRWVYDATVDPVFVEELLRTIIEQDTSVAEFIEGEDGPIERERTTHAWGVLAGPMGGENGNGGIVGSGRTPAYGGEVHANIADVYTPETENGITRITVGTSTLALTRFPLVDLPIDTVPLPQDHPSGSRTAEATSPEAFGSLLGTWPGQRDGVVLAALLG</sequence>
<dbReference type="EMBL" id="BAAANO010000001">
    <property type="protein sequence ID" value="GAA1997314.1"/>
    <property type="molecule type" value="Genomic_DNA"/>
</dbReference>
<name>A0ABP5EIE5_9MICO</name>
<dbReference type="RefSeq" id="WP_344305887.1">
    <property type="nucleotide sequence ID" value="NZ_BAAANO010000001.1"/>
</dbReference>
<dbReference type="InterPro" id="IPR040999">
    <property type="entry name" value="Mak_N_cap"/>
</dbReference>
<reference evidence="7" key="1">
    <citation type="journal article" date="2019" name="Int. J. Syst. Evol. Microbiol.">
        <title>The Global Catalogue of Microorganisms (GCM) 10K type strain sequencing project: providing services to taxonomists for standard genome sequencing and annotation.</title>
        <authorList>
            <consortium name="The Broad Institute Genomics Platform"/>
            <consortium name="The Broad Institute Genome Sequencing Center for Infectious Disease"/>
            <person name="Wu L."/>
            <person name="Ma J."/>
        </authorList>
    </citation>
    <scope>NUCLEOTIDE SEQUENCE [LARGE SCALE GENOMIC DNA]</scope>
    <source>
        <strain evidence="7">JCM 14546</strain>
    </source>
</reference>
<dbReference type="Pfam" id="PF18085">
    <property type="entry name" value="Mak_N_cap"/>
    <property type="match status" value="1"/>
</dbReference>
<dbReference type="Proteomes" id="UP001500755">
    <property type="component" value="Unassembled WGS sequence"/>
</dbReference>